<dbReference type="PANTHER" id="PTHR11575:SF23">
    <property type="entry name" value="5-NUCLEOTIDASE FAMILY PROTEIN"/>
    <property type="match status" value="1"/>
</dbReference>
<dbReference type="Gene3D" id="3.60.21.10">
    <property type="match status" value="1"/>
</dbReference>
<dbReference type="PRINTS" id="PR01607">
    <property type="entry name" value="APYRASEFAMLY"/>
</dbReference>
<dbReference type="SUPFAM" id="SSF55816">
    <property type="entry name" value="5'-nucleotidase (syn. UDP-sugar hydrolase), C-terminal domain"/>
    <property type="match status" value="1"/>
</dbReference>
<dbReference type="Pfam" id="PF00149">
    <property type="entry name" value="Metallophos"/>
    <property type="match status" value="1"/>
</dbReference>
<dbReference type="InterPro" id="IPR004843">
    <property type="entry name" value="Calcineurin-like_PHP"/>
</dbReference>
<evidence type="ECO:0000259" key="3">
    <source>
        <dbReference type="Pfam" id="PF00149"/>
    </source>
</evidence>
<evidence type="ECO:0000256" key="2">
    <source>
        <dbReference type="RuleBase" id="RU362119"/>
    </source>
</evidence>
<keyword evidence="6" id="KW-1185">Reference proteome</keyword>
<proteinExistence type="inferred from homology"/>
<name>A0ABY4PDS9_9LACO</name>
<dbReference type="InterPro" id="IPR011240">
    <property type="entry name" value="Pesterase_YunD"/>
</dbReference>
<dbReference type="PIRSF" id="PIRSF036361">
    <property type="entry name" value="YunD"/>
    <property type="match status" value="1"/>
</dbReference>
<gene>
    <name evidence="5" type="ORF">MOO47_01410</name>
</gene>
<dbReference type="SUPFAM" id="SSF56300">
    <property type="entry name" value="Metallo-dependent phosphatases"/>
    <property type="match status" value="1"/>
</dbReference>
<feature type="domain" description="Calcineurin-like phosphoesterase" evidence="3">
    <location>
        <begin position="7"/>
        <end position="205"/>
    </location>
</feature>
<dbReference type="InterPro" id="IPR036907">
    <property type="entry name" value="5'-Nucleotdase_C_sf"/>
</dbReference>
<sequence length="458" mass="51683">MSEKIQLLHTNDLHSHFENFPQIKRYFQDQRQANQKLGNSTLILDIGDAADRQHPLTEATMARANIAWMSDVGYDAVTIGNSEGLYFAHQTLEQMYQTANFPVVLSNLYEMDGSLANFAQSYKIMTTPQHTKVGLLGLTAPYTLTYPLLNWQVKTVEQVLPRLIKLIRPQVDVLILLSHLGLPADRQLATTYPQLDVIIGGHTHHLLRNGEVVNGVLLAAVQKFGHYVGKIDLELQNHQLITKNASTIEVATLPSQAQDAQMTTKVMQQGENLLKQQKIANLPFKLTKNMASDNSAIKITLQAMKEATGCSAAMVSSGLFLDDLPQGIVTAADLHRQLPHAIHLMKTKLQGCDFWRFIMEVEKNRNFLRNFPQKGMGFRGKIFGEIAFSGVEFDSTSNTVFYLGKPIVKDQTYEIALLDHYYFIPFFPTLQIMGVNQFEYPDFLRSVLSKYLARHFPL</sequence>
<keyword evidence="1" id="KW-0732">Signal</keyword>
<dbReference type="InterPro" id="IPR006179">
    <property type="entry name" value="5_nucleotidase/apyrase"/>
</dbReference>
<evidence type="ECO:0000256" key="1">
    <source>
        <dbReference type="ARBA" id="ARBA00022729"/>
    </source>
</evidence>
<dbReference type="EMBL" id="CP093365">
    <property type="protein sequence ID" value="UQS83876.1"/>
    <property type="molecule type" value="Genomic_DNA"/>
</dbReference>
<evidence type="ECO:0000259" key="4">
    <source>
        <dbReference type="Pfam" id="PF02872"/>
    </source>
</evidence>
<reference evidence="5 6" key="1">
    <citation type="journal article" date="2022" name="Int. J. Syst. Evol. Microbiol.">
        <title>Apilactobacillus apisilvae sp. nov., Nicolia spurrieriana gen. nov. sp. nov., Bombilactobacillus folatiphilus sp. nov. and Bombilactobacillus thymidiniphilus sp. nov., four new lactic acid bacterial isolates from stingless bees Tetragonula carbonaria and Austroplebeia australis.</title>
        <authorList>
            <person name="Oliphant S.A."/>
            <person name="Watson-Haigh N.S."/>
            <person name="Sumby K.M."/>
            <person name="Gardner J."/>
            <person name="Groom S."/>
            <person name="Jiranek V."/>
        </authorList>
    </citation>
    <scope>NUCLEOTIDE SEQUENCE [LARGE SCALE GENOMIC DNA]</scope>
    <source>
        <strain evidence="5 6">SG4_A1</strain>
    </source>
</reference>
<protein>
    <submittedName>
        <fullName evidence="5">Metallophosphoesterase</fullName>
    </submittedName>
</protein>
<dbReference type="Pfam" id="PF02872">
    <property type="entry name" value="5_nucleotid_C"/>
    <property type="match status" value="1"/>
</dbReference>
<feature type="domain" description="5'-Nucleotidase C-terminal" evidence="4">
    <location>
        <begin position="285"/>
        <end position="420"/>
    </location>
</feature>
<dbReference type="PANTHER" id="PTHR11575">
    <property type="entry name" value="5'-NUCLEOTIDASE-RELATED"/>
    <property type="match status" value="1"/>
</dbReference>
<dbReference type="RefSeq" id="WP_249513061.1">
    <property type="nucleotide sequence ID" value="NZ_CP093365.1"/>
</dbReference>
<dbReference type="Gene3D" id="3.90.780.10">
    <property type="entry name" value="5'-Nucleotidase, C-terminal domain"/>
    <property type="match status" value="1"/>
</dbReference>
<dbReference type="Proteomes" id="UP000831947">
    <property type="component" value="Chromosome"/>
</dbReference>
<dbReference type="PROSITE" id="PS00785">
    <property type="entry name" value="5_NUCLEOTIDASE_1"/>
    <property type="match status" value="1"/>
</dbReference>
<keyword evidence="2" id="KW-0378">Hydrolase</keyword>
<evidence type="ECO:0000313" key="6">
    <source>
        <dbReference type="Proteomes" id="UP000831947"/>
    </source>
</evidence>
<dbReference type="InterPro" id="IPR006146">
    <property type="entry name" value="5'-Nucleotdase_CS"/>
</dbReference>
<dbReference type="InterPro" id="IPR008334">
    <property type="entry name" value="5'-Nucleotdase_C"/>
</dbReference>
<dbReference type="InterPro" id="IPR029052">
    <property type="entry name" value="Metallo-depent_PP-like"/>
</dbReference>
<comment type="similarity">
    <text evidence="2">Belongs to the 5'-nucleotidase family.</text>
</comment>
<evidence type="ECO:0000313" key="5">
    <source>
        <dbReference type="EMBL" id="UQS83876.1"/>
    </source>
</evidence>
<keyword evidence="2" id="KW-0547">Nucleotide-binding</keyword>
<accession>A0ABY4PDS9</accession>
<dbReference type="CDD" id="cd00845">
    <property type="entry name" value="MPP_UshA_N_like"/>
    <property type="match status" value="1"/>
</dbReference>
<organism evidence="5 6">
    <name type="scientific">Bombilactobacillus thymidiniphilus</name>
    <dbReference type="NCBI Taxonomy" id="2923363"/>
    <lineage>
        <taxon>Bacteria</taxon>
        <taxon>Bacillati</taxon>
        <taxon>Bacillota</taxon>
        <taxon>Bacilli</taxon>
        <taxon>Lactobacillales</taxon>
        <taxon>Lactobacillaceae</taxon>
        <taxon>Bombilactobacillus</taxon>
    </lineage>
</organism>